<protein>
    <submittedName>
        <fullName evidence="1">Uncharacterized protein</fullName>
    </submittedName>
</protein>
<proteinExistence type="predicted"/>
<dbReference type="AlphaFoldDB" id="A0A9X1WM58"/>
<sequence>MSEKNILAYFKSPEEAQSAAKKLQALRIVDMSIDRFSRYPGTELYGSGLPFAGDMVNLSAATYGTSMSGESSAIMAAADPSSSGMSDGGQGEITGRDILLTIVVQEDCFDRAMKIVEDAGGMA</sequence>
<organism evidence="1 2">
    <name type="scientific">Paenibacillus mangrovi</name>
    <dbReference type="NCBI Taxonomy" id="2931978"/>
    <lineage>
        <taxon>Bacteria</taxon>
        <taxon>Bacillati</taxon>
        <taxon>Bacillota</taxon>
        <taxon>Bacilli</taxon>
        <taxon>Bacillales</taxon>
        <taxon>Paenibacillaceae</taxon>
        <taxon>Paenibacillus</taxon>
    </lineage>
</organism>
<evidence type="ECO:0000313" key="2">
    <source>
        <dbReference type="Proteomes" id="UP001139347"/>
    </source>
</evidence>
<reference evidence="1" key="1">
    <citation type="submission" date="2022-04" db="EMBL/GenBank/DDBJ databases">
        <title>Paenibacillus mangrovi sp. nov., a novel endophytic bacterium isolated from bark of Kandelia candel.</title>
        <authorList>
            <person name="Tuo L."/>
        </authorList>
    </citation>
    <scope>NUCLEOTIDE SEQUENCE</scope>
    <source>
        <strain evidence="1">KQZ6P-2</strain>
    </source>
</reference>
<gene>
    <name evidence="1" type="ORF">MUG84_06720</name>
</gene>
<dbReference type="Proteomes" id="UP001139347">
    <property type="component" value="Unassembled WGS sequence"/>
</dbReference>
<dbReference type="EMBL" id="JALIRP010000002">
    <property type="protein sequence ID" value="MCJ8011439.1"/>
    <property type="molecule type" value="Genomic_DNA"/>
</dbReference>
<keyword evidence="2" id="KW-1185">Reference proteome</keyword>
<name>A0A9X1WM58_9BACL</name>
<accession>A0A9X1WM58</accession>
<comment type="caution">
    <text evidence="1">The sequence shown here is derived from an EMBL/GenBank/DDBJ whole genome shotgun (WGS) entry which is preliminary data.</text>
</comment>
<dbReference type="RefSeq" id="WP_244722216.1">
    <property type="nucleotide sequence ID" value="NZ_JALIRP010000002.1"/>
</dbReference>
<evidence type="ECO:0000313" key="1">
    <source>
        <dbReference type="EMBL" id="MCJ8011439.1"/>
    </source>
</evidence>